<accession>A0AAD6ZKV7</accession>
<evidence type="ECO:0008006" key="3">
    <source>
        <dbReference type="Google" id="ProtNLM"/>
    </source>
</evidence>
<sequence>LGRTYLASGQLKKAENLLTVAFDKQKKVLGEEHPDSLNTMGTLATTYKQLGQLSSAEELATVALVKYQKVYGRSHPAT</sequence>
<dbReference type="Gene3D" id="1.25.40.10">
    <property type="entry name" value="Tetratricopeptide repeat domain"/>
    <property type="match status" value="1"/>
</dbReference>
<evidence type="ECO:0000313" key="2">
    <source>
        <dbReference type="Proteomes" id="UP001218218"/>
    </source>
</evidence>
<comment type="caution">
    <text evidence="1">The sequence shown here is derived from an EMBL/GenBank/DDBJ whole genome shotgun (WGS) entry which is preliminary data.</text>
</comment>
<proteinExistence type="predicted"/>
<dbReference type="PANTHER" id="PTHR46082">
    <property type="entry name" value="ATP/GTP-BINDING PROTEIN-RELATED"/>
    <property type="match status" value="1"/>
</dbReference>
<feature type="non-terminal residue" evidence="1">
    <location>
        <position position="78"/>
    </location>
</feature>
<protein>
    <recommendedName>
        <fullName evidence="3">Kinesin light chain</fullName>
    </recommendedName>
</protein>
<name>A0AAD6ZKV7_9AGAR</name>
<dbReference type="Proteomes" id="UP001218218">
    <property type="component" value="Unassembled WGS sequence"/>
</dbReference>
<dbReference type="InterPro" id="IPR011990">
    <property type="entry name" value="TPR-like_helical_dom_sf"/>
</dbReference>
<feature type="non-terminal residue" evidence="1">
    <location>
        <position position="1"/>
    </location>
</feature>
<keyword evidence="2" id="KW-1185">Reference proteome</keyword>
<dbReference type="Pfam" id="PF13424">
    <property type="entry name" value="TPR_12"/>
    <property type="match status" value="1"/>
</dbReference>
<gene>
    <name evidence="1" type="ORF">DFH08DRAFT_624443</name>
</gene>
<dbReference type="InterPro" id="IPR053137">
    <property type="entry name" value="NLR-like"/>
</dbReference>
<dbReference type="PANTHER" id="PTHR46082:SF11">
    <property type="entry name" value="AAA+ ATPASE DOMAIN-CONTAINING PROTEIN-RELATED"/>
    <property type="match status" value="1"/>
</dbReference>
<evidence type="ECO:0000313" key="1">
    <source>
        <dbReference type="EMBL" id="KAJ7327433.1"/>
    </source>
</evidence>
<dbReference type="AlphaFoldDB" id="A0AAD6ZKV7"/>
<organism evidence="1 2">
    <name type="scientific">Mycena albidolilacea</name>
    <dbReference type="NCBI Taxonomy" id="1033008"/>
    <lineage>
        <taxon>Eukaryota</taxon>
        <taxon>Fungi</taxon>
        <taxon>Dikarya</taxon>
        <taxon>Basidiomycota</taxon>
        <taxon>Agaricomycotina</taxon>
        <taxon>Agaricomycetes</taxon>
        <taxon>Agaricomycetidae</taxon>
        <taxon>Agaricales</taxon>
        <taxon>Marasmiineae</taxon>
        <taxon>Mycenaceae</taxon>
        <taxon>Mycena</taxon>
    </lineage>
</organism>
<dbReference type="SUPFAM" id="SSF48452">
    <property type="entry name" value="TPR-like"/>
    <property type="match status" value="1"/>
</dbReference>
<dbReference type="EMBL" id="JARIHO010000041">
    <property type="protein sequence ID" value="KAJ7327433.1"/>
    <property type="molecule type" value="Genomic_DNA"/>
</dbReference>
<reference evidence="1" key="1">
    <citation type="submission" date="2023-03" db="EMBL/GenBank/DDBJ databases">
        <title>Massive genome expansion in bonnet fungi (Mycena s.s.) driven by repeated elements and novel gene families across ecological guilds.</title>
        <authorList>
            <consortium name="Lawrence Berkeley National Laboratory"/>
            <person name="Harder C.B."/>
            <person name="Miyauchi S."/>
            <person name="Viragh M."/>
            <person name="Kuo A."/>
            <person name="Thoen E."/>
            <person name="Andreopoulos B."/>
            <person name="Lu D."/>
            <person name="Skrede I."/>
            <person name="Drula E."/>
            <person name="Henrissat B."/>
            <person name="Morin E."/>
            <person name="Kohler A."/>
            <person name="Barry K."/>
            <person name="LaButti K."/>
            <person name="Morin E."/>
            <person name="Salamov A."/>
            <person name="Lipzen A."/>
            <person name="Mereny Z."/>
            <person name="Hegedus B."/>
            <person name="Baldrian P."/>
            <person name="Stursova M."/>
            <person name="Weitz H."/>
            <person name="Taylor A."/>
            <person name="Grigoriev I.V."/>
            <person name="Nagy L.G."/>
            <person name="Martin F."/>
            <person name="Kauserud H."/>
        </authorList>
    </citation>
    <scope>NUCLEOTIDE SEQUENCE</scope>
    <source>
        <strain evidence="1">CBHHK002</strain>
    </source>
</reference>